<organism evidence="1 2">
    <name type="scientific">Dentiscutata erythropus</name>
    <dbReference type="NCBI Taxonomy" id="1348616"/>
    <lineage>
        <taxon>Eukaryota</taxon>
        <taxon>Fungi</taxon>
        <taxon>Fungi incertae sedis</taxon>
        <taxon>Mucoromycota</taxon>
        <taxon>Glomeromycotina</taxon>
        <taxon>Glomeromycetes</taxon>
        <taxon>Diversisporales</taxon>
        <taxon>Gigasporaceae</taxon>
        <taxon>Dentiscutata</taxon>
    </lineage>
</organism>
<feature type="non-terminal residue" evidence="1">
    <location>
        <position position="177"/>
    </location>
</feature>
<proteinExistence type="predicted"/>
<keyword evidence="2" id="KW-1185">Reference proteome</keyword>
<gene>
    <name evidence="1" type="ORF">DERYTH_LOCUS19448</name>
</gene>
<accession>A0A9N9NWI5</accession>
<comment type="caution">
    <text evidence="1">The sequence shown here is derived from an EMBL/GenBank/DDBJ whole genome shotgun (WGS) entry which is preliminary data.</text>
</comment>
<sequence>DDLYVNNNYFPRPAKFIDKNFAFSSLKSTDQSYLVEILESQNFVSNTNASLYSQMLTSQPYFEGEISGSQSNMLNGLSLTSAGQLYLDNESNCEKQIPEPYYEDDEILELQNPASNFSYSQTFTDQHYSKNEVLELQNLLVDAVNSANLSLDAQNDTNDIQVQENELENEHSLELIQ</sequence>
<evidence type="ECO:0000313" key="1">
    <source>
        <dbReference type="EMBL" id="CAG8779230.1"/>
    </source>
</evidence>
<reference evidence="1" key="1">
    <citation type="submission" date="2021-06" db="EMBL/GenBank/DDBJ databases">
        <authorList>
            <person name="Kallberg Y."/>
            <person name="Tangrot J."/>
            <person name="Rosling A."/>
        </authorList>
    </citation>
    <scope>NUCLEOTIDE SEQUENCE</scope>
    <source>
        <strain evidence="1">MA453B</strain>
    </source>
</reference>
<dbReference type="Proteomes" id="UP000789405">
    <property type="component" value="Unassembled WGS sequence"/>
</dbReference>
<name>A0A9N9NWI5_9GLOM</name>
<feature type="non-terminal residue" evidence="1">
    <location>
        <position position="1"/>
    </location>
</feature>
<evidence type="ECO:0000313" key="2">
    <source>
        <dbReference type="Proteomes" id="UP000789405"/>
    </source>
</evidence>
<dbReference type="AlphaFoldDB" id="A0A9N9NWI5"/>
<dbReference type="EMBL" id="CAJVPY010021360">
    <property type="protein sequence ID" value="CAG8779230.1"/>
    <property type="molecule type" value="Genomic_DNA"/>
</dbReference>
<protein>
    <submittedName>
        <fullName evidence="1">3231_t:CDS:1</fullName>
    </submittedName>
</protein>